<sequence length="50" mass="5758">MDDEEKILKSLKRSFVDEPYNTIFANSGKEALEILQRETVHVIVADVHMP</sequence>
<dbReference type="Gene3D" id="3.40.50.2300">
    <property type="match status" value="1"/>
</dbReference>
<organism evidence="2">
    <name type="scientific">marine sediment metagenome</name>
    <dbReference type="NCBI Taxonomy" id="412755"/>
    <lineage>
        <taxon>unclassified sequences</taxon>
        <taxon>metagenomes</taxon>
        <taxon>ecological metagenomes</taxon>
    </lineage>
</organism>
<reference evidence="2" key="1">
    <citation type="journal article" date="2014" name="Front. Microbiol.">
        <title>High frequency of phylogenetically diverse reductive dehalogenase-homologous genes in deep subseafloor sedimentary metagenomes.</title>
        <authorList>
            <person name="Kawai M."/>
            <person name="Futagami T."/>
            <person name="Toyoda A."/>
            <person name="Takaki Y."/>
            <person name="Nishi S."/>
            <person name="Hori S."/>
            <person name="Arai W."/>
            <person name="Tsubouchi T."/>
            <person name="Morono Y."/>
            <person name="Uchiyama I."/>
            <person name="Ito T."/>
            <person name="Fujiyama A."/>
            <person name="Inagaki F."/>
            <person name="Takami H."/>
        </authorList>
    </citation>
    <scope>NUCLEOTIDE SEQUENCE</scope>
    <source>
        <strain evidence="2">Expedition CK06-06</strain>
    </source>
</reference>
<dbReference type="EMBL" id="BARV01029768">
    <property type="protein sequence ID" value="GAI33993.1"/>
    <property type="molecule type" value="Genomic_DNA"/>
</dbReference>
<gene>
    <name evidence="2" type="ORF">S06H3_47397</name>
</gene>
<dbReference type="PROSITE" id="PS50110">
    <property type="entry name" value="RESPONSE_REGULATORY"/>
    <property type="match status" value="1"/>
</dbReference>
<proteinExistence type="predicted"/>
<evidence type="ECO:0000259" key="1">
    <source>
        <dbReference type="PROSITE" id="PS50110"/>
    </source>
</evidence>
<dbReference type="AlphaFoldDB" id="X1MRT1"/>
<feature type="non-terminal residue" evidence="2">
    <location>
        <position position="50"/>
    </location>
</feature>
<evidence type="ECO:0000313" key="2">
    <source>
        <dbReference type="EMBL" id="GAI33993.1"/>
    </source>
</evidence>
<dbReference type="InterPro" id="IPR011006">
    <property type="entry name" value="CheY-like_superfamily"/>
</dbReference>
<dbReference type="Pfam" id="PF00072">
    <property type="entry name" value="Response_reg"/>
    <property type="match status" value="1"/>
</dbReference>
<feature type="domain" description="Response regulatory" evidence="1">
    <location>
        <begin position="1"/>
        <end position="50"/>
    </location>
</feature>
<accession>X1MRT1</accession>
<name>X1MRT1_9ZZZZ</name>
<comment type="caution">
    <text evidence="2">The sequence shown here is derived from an EMBL/GenBank/DDBJ whole genome shotgun (WGS) entry which is preliminary data.</text>
</comment>
<dbReference type="InterPro" id="IPR001789">
    <property type="entry name" value="Sig_transdc_resp-reg_receiver"/>
</dbReference>
<protein>
    <recommendedName>
        <fullName evidence="1">Response regulatory domain-containing protein</fullName>
    </recommendedName>
</protein>
<dbReference type="SUPFAM" id="SSF52172">
    <property type="entry name" value="CheY-like"/>
    <property type="match status" value="1"/>
</dbReference>
<dbReference type="GO" id="GO:0000160">
    <property type="term" value="P:phosphorelay signal transduction system"/>
    <property type="evidence" value="ECO:0007669"/>
    <property type="project" value="InterPro"/>
</dbReference>